<keyword evidence="1 11" id="KW-0444">Lipid biosynthesis</keyword>
<evidence type="ECO:0000256" key="7">
    <source>
        <dbReference type="ARBA" id="ARBA00022842"/>
    </source>
</evidence>
<sequence>MKTIRAILNGKKAGIPELRSEIFRMREQGVELQVRVTWESQDMARLVAEAVNEGIKRIVVAGGDGTVNEAVTALNQIEANARPELAIIPMGTANDFATATRIPTTIRESLKLAVSGDAVAVDSVQANNRYFMNVAAAGFGAEITAETPVELKNFLGGGAYTLTGLVKALGFKPYDGTLVIEQGSYKGEILVGAFCNSRLAGGGQELAPNAFIDDGLMDITLVHPFLPHELPQVINEIQNPTEVGQFVKHTRASWLEIDFPKMLPLNLDGEPYRSNKIRFDVQARSIKLVLPPNCPCLCVDSQ</sequence>
<dbReference type="Pfam" id="PF19279">
    <property type="entry name" value="YegS_C"/>
    <property type="match status" value="1"/>
</dbReference>
<dbReference type="Gene3D" id="3.40.50.10330">
    <property type="entry name" value="Probable inorganic polyphosphate/atp-NAD kinase, domain 1"/>
    <property type="match status" value="1"/>
</dbReference>
<feature type="binding site" evidence="11">
    <location>
        <begin position="63"/>
        <end position="69"/>
    </location>
    <ligand>
        <name>ATP</name>
        <dbReference type="ChEBI" id="CHEBI:30616"/>
    </ligand>
</feature>
<proteinExistence type="inferred from homology"/>
<keyword evidence="14" id="KW-1185">Reference proteome</keyword>
<gene>
    <name evidence="13" type="ORF">GCM10007906_24630</name>
</gene>
<feature type="binding site" evidence="11">
    <location>
        <position position="214"/>
    </location>
    <ligand>
        <name>Mg(2+)</name>
        <dbReference type="ChEBI" id="CHEBI:18420"/>
    </ligand>
</feature>
<keyword evidence="9 11" id="KW-0594">Phospholipid biosynthesis</keyword>
<dbReference type="InterPro" id="IPR017438">
    <property type="entry name" value="ATP-NAD_kinase_N"/>
</dbReference>
<dbReference type="PROSITE" id="PS50146">
    <property type="entry name" value="DAGK"/>
    <property type="match status" value="1"/>
</dbReference>
<evidence type="ECO:0000256" key="11">
    <source>
        <dbReference type="HAMAP-Rule" id="MF_01377"/>
    </source>
</evidence>
<comment type="caution">
    <text evidence="13">The sequence shown here is derived from an EMBL/GenBank/DDBJ whole genome shotgun (WGS) entry which is preliminary data.</text>
</comment>
<dbReference type="EMBL" id="BSOE01000047">
    <property type="protein sequence ID" value="GLR04875.1"/>
    <property type="molecule type" value="Genomic_DNA"/>
</dbReference>
<keyword evidence="5 11" id="KW-0418">Kinase</keyword>
<dbReference type="Proteomes" id="UP001156669">
    <property type="component" value="Unassembled WGS sequence"/>
</dbReference>
<dbReference type="InterPro" id="IPR016064">
    <property type="entry name" value="NAD/diacylglycerol_kinase_sf"/>
</dbReference>
<evidence type="ECO:0000256" key="3">
    <source>
        <dbReference type="ARBA" id="ARBA00022723"/>
    </source>
</evidence>
<feature type="binding site" evidence="11">
    <location>
        <position position="216"/>
    </location>
    <ligand>
        <name>Mg(2+)</name>
        <dbReference type="ChEBI" id="CHEBI:18420"/>
    </ligand>
</feature>
<keyword evidence="7 11" id="KW-0460">Magnesium</keyword>
<keyword evidence="11" id="KW-0963">Cytoplasm</keyword>
<keyword evidence="8 11" id="KW-0443">Lipid metabolism</keyword>
<dbReference type="SMART" id="SM00046">
    <property type="entry name" value="DAGKc"/>
    <property type="match status" value="1"/>
</dbReference>
<name>A0ABQ5Y709_9VIBR</name>
<feature type="binding site" evidence="11">
    <location>
        <position position="37"/>
    </location>
    <ligand>
        <name>ATP</name>
        <dbReference type="ChEBI" id="CHEBI:30616"/>
    </ligand>
</feature>
<dbReference type="InterPro" id="IPR001206">
    <property type="entry name" value="Diacylglycerol_kinase_cat_dom"/>
</dbReference>
<dbReference type="Pfam" id="PF00781">
    <property type="entry name" value="DAGK_cat"/>
    <property type="match status" value="1"/>
</dbReference>
<reference evidence="14" key="1">
    <citation type="journal article" date="2019" name="Int. J. Syst. Evol. Microbiol.">
        <title>The Global Catalogue of Microorganisms (GCM) 10K type strain sequencing project: providing services to taxonomists for standard genome sequencing and annotation.</title>
        <authorList>
            <consortium name="The Broad Institute Genomics Platform"/>
            <consortium name="The Broad Institute Genome Sequencing Center for Infectious Disease"/>
            <person name="Wu L."/>
            <person name="Ma J."/>
        </authorList>
    </citation>
    <scope>NUCLEOTIDE SEQUENCE [LARGE SCALE GENOMIC DNA]</scope>
    <source>
        <strain evidence="14">NBRC 110633</strain>
    </source>
</reference>
<protein>
    <recommendedName>
        <fullName evidence="11">Probable lipid kinase YegS-like</fullName>
        <ecNumber evidence="11">2.7.1.-</ecNumber>
    </recommendedName>
</protein>
<evidence type="ECO:0000256" key="10">
    <source>
        <dbReference type="ARBA" id="ARBA00023264"/>
    </source>
</evidence>
<evidence type="ECO:0000256" key="9">
    <source>
        <dbReference type="ARBA" id="ARBA00023209"/>
    </source>
</evidence>
<accession>A0ABQ5Y709</accession>
<evidence type="ECO:0000256" key="8">
    <source>
        <dbReference type="ARBA" id="ARBA00023098"/>
    </source>
</evidence>
<keyword evidence="2 11" id="KW-0808">Transferase</keyword>
<evidence type="ECO:0000256" key="5">
    <source>
        <dbReference type="ARBA" id="ARBA00022777"/>
    </source>
</evidence>
<dbReference type="PANTHER" id="PTHR12358">
    <property type="entry name" value="SPHINGOSINE KINASE"/>
    <property type="match status" value="1"/>
</dbReference>
<dbReference type="HAMAP" id="MF_01377">
    <property type="entry name" value="YegS"/>
    <property type="match status" value="1"/>
</dbReference>
<keyword evidence="6 11" id="KW-0067">ATP-binding</keyword>
<evidence type="ECO:0000256" key="4">
    <source>
        <dbReference type="ARBA" id="ARBA00022741"/>
    </source>
</evidence>
<dbReference type="RefSeq" id="WP_045402747.1">
    <property type="nucleotide sequence ID" value="NZ_BBLD01000053.1"/>
</dbReference>
<comment type="cofactor">
    <cofactor evidence="11">
        <name>Mg(2+)</name>
        <dbReference type="ChEBI" id="CHEBI:18420"/>
    </cofactor>
    <cofactor evidence="11">
        <name>Ca(2+)</name>
        <dbReference type="ChEBI" id="CHEBI:29108"/>
    </cofactor>
    <text evidence="11">Binds 1 Mg(2+) ion per subunit. Ca(2+) may be able to substitute.</text>
</comment>
<dbReference type="InterPro" id="IPR045540">
    <property type="entry name" value="YegS/DAGK_C"/>
</dbReference>
<evidence type="ECO:0000256" key="1">
    <source>
        <dbReference type="ARBA" id="ARBA00022516"/>
    </source>
</evidence>
<dbReference type="NCBIfam" id="TIGR00147">
    <property type="entry name" value="YegS/Rv2252/BmrU family lipid kinase"/>
    <property type="match status" value="1"/>
</dbReference>
<dbReference type="PANTHER" id="PTHR12358:SF106">
    <property type="entry name" value="LIPID KINASE YEGS"/>
    <property type="match status" value="1"/>
</dbReference>
<evidence type="ECO:0000256" key="2">
    <source>
        <dbReference type="ARBA" id="ARBA00022679"/>
    </source>
</evidence>
<keyword evidence="10 11" id="KW-1208">Phospholipid metabolism</keyword>
<dbReference type="InterPro" id="IPR005218">
    <property type="entry name" value="Diacylglycerol/lipid_kinase"/>
</dbReference>
<dbReference type="NCBIfam" id="NF009602">
    <property type="entry name" value="PRK13054.1"/>
    <property type="match status" value="1"/>
</dbReference>
<organism evidence="13 14">
    <name type="scientific">Vibrio hyugaensis</name>
    <dbReference type="NCBI Taxonomy" id="1534743"/>
    <lineage>
        <taxon>Bacteria</taxon>
        <taxon>Pseudomonadati</taxon>
        <taxon>Pseudomonadota</taxon>
        <taxon>Gammaproteobacteria</taxon>
        <taxon>Vibrionales</taxon>
        <taxon>Vibrionaceae</taxon>
        <taxon>Vibrio</taxon>
    </lineage>
</organism>
<feature type="domain" description="DAGKc" evidence="12">
    <location>
        <begin position="1"/>
        <end position="130"/>
    </location>
</feature>
<feature type="active site" description="Proton acceptor" evidence="11">
    <location>
        <position position="270"/>
    </location>
</feature>
<evidence type="ECO:0000313" key="14">
    <source>
        <dbReference type="Proteomes" id="UP001156669"/>
    </source>
</evidence>
<comment type="caution">
    <text evidence="11">Lacks conserved residue(s) required for the propagation of feature annotation.</text>
</comment>
<dbReference type="EC" id="2.7.1.-" evidence="11"/>
<comment type="subcellular location">
    <subcellularLocation>
        <location evidence="11">Cytoplasm</location>
    </subcellularLocation>
</comment>
<evidence type="ECO:0000259" key="12">
    <source>
        <dbReference type="PROSITE" id="PS50146"/>
    </source>
</evidence>
<comment type="similarity">
    <text evidence="11">Belongs to the diacylglycerol/lipid kinase family. YegS lipid kinase subfamily.</text>
</comment>
<evidence type="ECO:0000313" key="13">
    <source>
        <dbReference type="EMBL" id="GLR04875.1"/>
    </source>
</evidence>
<dbReference type="InterPro" id="IPR022433">
    <property type="entry name" value="Lip_kinase_YegS"/>
</dbReference>
<dbReference type="Gene3D" id="2.60.200.40">
    <property type="match status" value="1"/>
</dbReference>
<dbReference type="InterPro" id="IPR050187">
    <property type="entry name" value="Lipid_Phosphate_FormReg"/>
</dbReference>
<comment type="function">
    <text evidence="11">Probably phosphorylates lipids; the in vivo substrate is unknown.</text>
</comment>
<feature type="binding site" evidence="11">
    <location>
        <position position="92"/>
    </location>
    <ligand>
        <name>ATP</name>
        <dbReference type="ChEBI" id="CHEBI:30616"/>
    </ligand>
</feature>
<keyword evidence="3 11" id="KW-0479">Metal-binding</keyword>
<evidence type="ECO:0000256" key="6">
    <source>
        <dbReference type="ARBA" id="ARBA00022840"/>
    </source>
</evidence>
<dbReference type="SUPFAM" id="SSF111331">
    <property type="entry name" value="NAD kinase/diacylglycerol kinase-like"/>
    <property type="match status" value="1"/>
</dbReference>
<keyword evidence="4 11" id="KW-0547">Nucleotide-binding</keyword>